<dbReference type="Proteomes" id="UP000248798">
    <property type="component" value="Unassembled WGS sequence"/>
</dbReference>
<dbReference type="PANTHER" id="PTHR43717:SF1">
    <property type="entry name" value="ANAEROBIC NITRIC OXIDE REDUCTASE FLAVORUBREDOXIN"/>
    <property type="match status" value="1"/>
</dbReference>
<evidence type="ECO:0000313" key="3">
    <source>
        <dbReference type="EMBL" id="RAM00790.1"/>
    </source>
</evidence>
<dbReference type="InterPro" id="IPR008254">
    <property type="entry name" value="Flavodoxin/NO_synth"/>
</dbReference>
<dbReference type="PROSITE" id="PS50902">
    <property type="entry name" value="FLAVODOXIN_LIKE"/>
    <property type="match status" value="1"/>
</dbReference>
<evidence type="ECO:0000313" key="5">
    <source>
        <dbReference type="Proteomes" id="UP000293902"/>
    </source>
</evidence>
<reference evidence="2 5" key="2">
    <citation type="submission" date="2019-02" db="EMBL/GenBank/DDBJ databases">
        <title>Complete genome sequence of Desulfobacter hydrogenophilus AcRS1.</title>
        <authorList>
            <person name="Marietou A."/>
            <person name="Lund M.B."/>
            <person name="Marshall I.P.G."/>
            <person name="Schreiber L."/>
            <person name="Jorgensen B."/>
        </authorList>
    </citation>
    <scope>NUCLEOTIDE SEQUENCE [LARGE SCALE GENOMIC DNA]</scope>
    <source>
        <strain evidence="2 5">AcRS1</strain>
    </source>
</reference>
<dbReference type="PANTHER" id="PTHR43717">
    <property type="entry name" value="ANAEROBIC NITRIC OXIDE REDUCTASE FLAVORUBREDOXIN"/>
    <property type="match status" value="1"/>
</dbReference>
<dbReference type="EMBL" id="CP036313">
    <property type="protein sequence ID" value="QBH15320.1"/>
    <property type="molecule type" value="Genomic_DNA"/>
</dbReference>
<evidence type="ECO:0000259" key="1">
    <source>
        <dbReference type="PROSITE" id="PS50902"/>
    </source>
</evidence>
<dbReference type="SUPFAM" id="SSF52218">
    <property type="entry name" value="Flavoproteins"/>
    <property type="match status" value="1"/>
</dbReference>
<keyword evidence="5" id="KW-1185">Reference proteome</keyword>
<dbReference type="Proteomes" id="UP000293902">
    <property type="component" value="Chromosome"/>
</dbReference>
<dbReference type="GO" id="GO:0010181">
    <property type="term" value="F:FMN binding"/>
    <property type="evidence" value="ECO:0007669"/>
    <property type="project" value="InterPro"/>
</dbReference>
<dbReference type="EMBL" id="QLNI01000038">
    <property type="protein sequence ID" value="RAM00790.1"/>
    <property type="molecule type" value="Genomic_DNA"/>
</dbReference>
<dbReference type="InterPro" id="IPR026816">
    <property type="entry name" value="Flavodoxin_dom"/>
</dbReference>
<evidence type="ECO:0000313" key="4">
    <source>
        <dbReference type="Proteomes" id="UP000248798"/>
    </source>
</evidence>
<proteinExistence type="predicted"/>
<reference evidence="3 4" key="1">
    <citation type="submission" date="2018-06" db="EMBL/GenBank/DDBJ databases">
        <title>Complete Genome Sequence of Desulfobacter hydrogenophilus (DSM3380).</title>
        <authorList>
            <person name="Marietou A."/>
            <person name="Schreiber L."/>
            <person name="Marshall I."/>
            <person name="Jorgensen B."/>
        </authorList>
    </citation>
    <scope>NUCLEOTIDE SEQUENCE [LARGE SCALE GENOMIC DNA]</scope>
    <source>
        <strain evidence="3 4">DSM 3380</strain>
    </source>
</reference>
<sequence>MGTILIVYSSRVDETKGIAELIAEGARQSGHQVQVKTAKQIETEKDLTGFDAYVFGSPTYHGEMLPSMKQVLFMAEHAKLEDKPGGAFGAYGWSGEANKRIFDTMNYIFKMKMASGPLMIKASWVEDGVDTAQAYGKEIAEMI</sequence>
<dbReference type="Pfam" id="PF12724">
    <property type="entry name" value="Flavodoxin_5"/>
    <property type="match status" value="1"/>
</dbReference>
<name>A0A328FAS6_9BACT</name>
<dbReference type="InterPro" id="IPR029039">
    <property type="entry name" value="Flavoprotein-like_sf"/>
</dbReference>
<accession>A0A328FAS6</accession>
<gene>
    <name evidence="3" type="ORF">DO021_17170</name>
    <name evidence="2" type="ORF">EYB58_21855</name>
</gene>
<evidence type="ECO:0000313" key="2">
    <source>
        <dbReference type="EMBL" id="QBH15320.1"/>
    </source>
</evidence>
<feature type="domain" description="Flavodoxin-like" evidence="1">
    <location>
        <begin position="4"/>
        <end position="140"/>
    </location>
</feature>
<dbReference type="Gene3D" id="3.40.50.360">
    <property type="match status" value="1"/>
</dbReference>
<protein>
    <submittedName>
        <fullName evidence="2">FprA family A-type flavoprotein</fullName>
    </submittedName>
    <submittedName>
        <fullName evidence="3">Nitric oxide synthase</fullName>
    </submittedName>
</protein>
<dbReference type="AlphaFoldDB" id="A0A328FAS6"/>
<organism evidence="3 4">
    <name type="scientific">Desulfobacter hydrogenophilus</name>
    <dbReference type="NCBI Taxonomy" id="2291"/>
    <lineage>
        <taxon>Bacteria</taxon>
        <taxon>Pseudomonadati</taxon>
        <taxon>Thermodesulfobacteriota</taxon>
        <taxon>Desulfobacteria</taxon>
        <taxon>Desulfobacterales</taxon>
        <taxon>Desulfobacteraceae</taxon>
        <taxon>Desulfobacter</taxon>
    </lineage>
</organism>
<dbReference type="RefSeq" id="WP_111958913.1">
    <property type="nucleotide sequence ID" value="NZ_CP036313.1"/>
</dbReference>
<dbReference type="OrthoDB" id="9790745at2"/>